<evidence type="ECO:0000256" key="6">
    <source>
        <dbReference type="PROSITE-ProRule" id="PRU00169"/>
    </source>
</evidence>
<protein>
    <submittedName>
        <fullName evidence="9">Two component transcriptional regulator, LuxR family</fullName>
    </submittedName>
</protein>
<evidence type="ECO:0000313" key="10">
    <source>
        <dbReference type="Proteomes" id="UP000192936"/>
    </source>
</evidence>
<reference evidence="9 10" key="1">
    <citation type="submission" date="2017-04" db="EMBL/GenBank/DDBJ databases">
        <authorList>
            <person name="Afonso C.L."/>
            <person name="Miller P.J."/>
            <person name="Scott M.A."/>
            <person name="Spackman E."/>
            <person name="Goraichik I."/>
            <person name="Dimitrov K.M."/>
            <person name="Suarez D.L."/>
            <person name="Swayne D.E."/>
        </authorList>
    </citation>
    <scope>NUCLEOTIDE SEQUENCE [LARGE SCALE GENOMIC DNA]</scope>
    <source>
        <strain evidence="9 10">A2P</strain>
    </source>
</reference>
<dbReference type="SUPFAM" id="SSF46894">
    <property type="entry name" value="C-terminal effector domain of the bipartite response regulators"/>
    <property type="match status" value="1"/>
</dbReference>
<dbReference type="CDD" id="cd06170">
    <property type="entry name" value="LuxR_C_like"/>
    <property type="match status" value="1"/>
</dbReference>
<dbReference type="Proteomes" id="UP000192936">
    <property type="component" value="Unassembled WGS sequence"/>
</dbReference>
<dbReference type="GO" id="GO:0006355">
    <property type="term" value="P:regulation of DNA-templated transcription"/>
    <property type="evidence" value="ECO:0007669"/>
    <property type="project" value="InterPro"/>
</dbReference>
<dbReference type="SMART" id="SM00448">
    <property type="entry name" value="REC"/>
    <property type="match status" value="1"/>
</dbReference>
<proteinExistence type="predicted"/>
<dbReference type="SMART" id="SM00421">
    <property type="entry name" value="HTH_LUXR"/>
    <property type="match status" value="1"/>
</dbReference>
<evidence type="ECO:0000259" key="8">
    <source>
        <dbReference type="PROSITE" id="PS50110"/>
    </source>
</evidence>
<evidence type="ECO:0000256" key="1">
    <source>
        <dbReference type="ARBA" id="ARBA00022553"/>
    </source>
</evidence>
<dbReference type="Pfam" id="PF00072">
    <property type="entry name" value="Response_reg"/>
    <property type="match status" value="1"/>
</dbReference>
<evidence type="ECO:0000256" key="4">
    <source>
        <dbReference type="ARBA" id="ARBA00023125"/>
    </source>
</evidence>
<feature type="domain" description="Response regulatory" evidence="8">
    <location>
        <begin position="7"/>
        <end position="121"/>
    </location>
</feature>
<dbReference type="GO" id="GO:0000160">
    <property type="term" value="P:phosphorelay signal transduction system"/>
    <property type="evidence" value="ECO:0007669"/>
    <property type="project" value="UniProtKB-KW"/>
</dbReference>
<evidence type="ECO:0000256" key="5">
    <source>
        <dbReference type="ARBA" id="ARBA00023163"/>
    </source>
</evidence>
<dbReference type="SUPFAM" id="SSF52172">
    <property type="entry name" value="CheY-like"/>
    <property type="match status" value="1"/>
</dbReference>
<keyword evidence="5" id="KW-0804">Transcription</keyword>
<dbReference type="InterPro" id="IPR036388">
    <property type="entry name" value="WH-like_DNA-bd_sf"/>
</dbReference>
<dbReference type="InterPro" id="IPR016032">
    <property type="entry name" value="Sig_transdc_resp-reg_C-effctor"/>
</dbReference>
<organism evidence="9 10">
    <name type="scientific">Azospirillum oryzae</name>
    <dbReference type="NCBI Taxonomy" id="286727"/>
    <lineage>
        <taxon>Bacteria</taxon>
        <taxon>Pseudomonadati</taxon>
        <taxon>Pseudomonadota</taxon>
        <taxon>Alphaproteobacteria</taxon>
        <taxon>Rhodospirillales</taxon>
        <taxon>Azospirillaceae</taxon>
        <taxon>Azospirillum</taxon>
    </lineage>
</organism>
<evidence type="ECO:0000256" key="3">
    <source>
        <dbReference type="ARBA" id="ARBA00023015"/>
    </source>
</evidence>
<feature type="modified residue" description="4-aspartylphosphate" evidence="6">
    <location>
        <position position="56"/>
    </location>
</feature>
<dbReference type="PANTHER" id="PTHR44688">
    <property type="entry name" value="DNA-BINDING TRANSCRIPTIONAL ACTIVATOR DEVR_DOSR"/>
    <property type="match status" value="1"/>
</dbReference>
<dbReference type="PROSITE" id="PS50043">
    <property type="entry name" value="HTH_LUXR_2"/>
    <property type="match status" value="1"/>
</dbReference>
<dbReference type="EMBL" id="FXAK01000001">
    <property type="protein sequence ID" value="SMF21173.1"/>
    <property type="molecule type" value="Genomic_DNA"/>
</dbReference>
<keyword evidence="2" id="KW-0902">Two-component regulatory system</keyword>
<keyword evidence="3" id="KW-0805">Transcription regulation</keyword>
<dbReference type="FunFam" id="3.40.50.2300:FF:000018">
    <property type="entry name" value="DNA-binding transcriptional regulator NtrC"/>
    <property type="match status" value="1"/>
</dbReference>
<feature type="domain" description="HTH luxR-type" evidence="7">
    <location>
        <begin position="137"/>
        <end position="202"/>
    </location>
</feature>
<dbReference type="InterPro" id="IPR000792">
    <property type="entry name" value="Tscrpt_reg_LuxR_C"/>
</dbReference>
<gene>
    <name evidence="9" type="ORF">SAMN02982917_0955</name>
</gene>
<dbReference type="RefSeq" id="WP_085082752.1">
    <property type="nucleotide sequence ID" value="NZ_FXAK01000001.1"/>
</dbReference>
<dbReference type="PANTHER" id="PTHR44688:SF16">
    <property type="entry name" value="DNA-BINDING TRANSCRIPTIONAL ACTIVATOR DEVR_DOSR"/>
    <property type="match status" value="1"/>
</dbReference>
<dbReference type="PRINTS" id="PR00038">
    <property type="entry name" value="HTHLUXR"/>
</dbReference>
<name>A0A1X7DT91_9PROT</name>
<evidence type="ECO:0000313" key="9">
    <source>
        <dbReference type="EMBL" id="SMF21173.1"/>
    </source>
</evidence>
<dbReference type="Gene3D" id="3.40.50.2300">
    <property type="match status" value="1"/>
</dbReference>
<dbReference type="PROSITE" id="PS50110">
    <property type="entry name" value="RESPONSE_REGULATORY"/>
    <property type="match status" value="1"/>
</dbReference>
<dbReference type="InterPro" id="IPR011006">
    <property type="entry name" value="CheY-like_superfamily"/>
</dbReference>
<dbReference type="OrthoDB" id="9782655at2"/>
<dbReference type="Gene3D" id="1.10.10.10">
    <property type="entry name" value="Winged helix-like DNA-binding domain superfamily/Winged helix DNA-binding domain"/>
    <property type="match status" value="1"/>
</dbReference>
<dbReference type="Pfam" id="PF00196">
    <property type="entry name" value="GerE"/>
    <property type="match status" value="1"/>
</dbReference>
<keyword evidence="4" id="KW-0238">DNA-binding</keyword>
<dbReference type="GO" id="GO:0003677">
    <property type="term" value="F:DNA binding"/>
    <property type="evidence" value="ECO:0007669"/>
    <property type="project" value="UniProtKB-KW"/>
</dbReference>
<evidence type="ECO:0000259" key="7">
    <source>
        <dbReference type="PROSITE" id="PS50043"/>
    </source>
</evidence>
<dbReference type="AlphaFoldDB" id="A0A1X7DT91"/>
<dbReference type="InterPro" id="IPR001789">
    <property type="entry name" value="Sig_transdc_resp-reg_receiver"/>
</dbReference>
<dbReference type="STRING" id="286727.SAMN02982917_0955"/>
<dbReference type="PROSITE" id="PS00622">
    <property type="entry name" value="HTH_LUXR_1"/>
    <property type="match status" value="1"/>
</dbReference>
<keyword evidence="1 6" id="KW-0597">Phosphoprotein</keyword>
<sequence>MTPDVPVIFIVDDDEAVRDALAVHLELAGLTVRLCASAAEFLAAADPDQPGCAVIDIRMPGMDGLTLQQEMIRRGLSLPVIVITGHGDVPAAVRAFRAGAVDFLQKPFDEDLLIERVREACERDRIERQAGVEAAEIRHRMTLLTPREREVVELVAQGLPNKIIARRLDIGIRTVETHRARVLEKMGMRNASELARALTRLEQGSA</sequence>
<accession>A0A1X7DT91</accession>
<evidence type="ECO:0000256" key="2">
    <source>
        <dbReference type="ARBA" id="ARBA00023012"/>
    </source>
</evidence>